<reference evidence="4" key="1">
    <citation type="submission" date="2021-01" db="EMBL/GenBank/DDBJ databases">
        <title>Whole genome shotgun sequence of Planosporangium flavigriseum NBRC 105377.</title>
        <authorList>
            <person name="Komaki H."/>
            <person name="Tamura T."/>
        </authorList>
    </citation>
    <scope>NUCLEOTIDE SEQUENCE</scope>
    <source>
        <strain evidence="4">NBRC 105377</strain>
    </source>
</reference>
<dbReference type="Proteomes" id="UP000653674">
    <property type="component" value="Unassembled WGS sequence"/>
</dbReference>
<dbReference type="InterPro" id="IPR036513">
    <property type="entry name" value="STAS_dom_sf"/>
</dbReference>
<dbReference type="PROSITE" id="PS50801">
    <property type="entry name" value="STAS"/>
    <property type="match status" value="1"/>
</dbReference>
<sequence>MRFAHSVGHAHGEIVIAVTGEADLMSAEQLRQLLFDAMVQRPTRLTVDLGGLTFIDSASLYPLVAARRAARRHGCVFRVVKPQGQVLRVLILAGLLATLTGTDSAGEA</sequence>
<dbReference type="NCBIfam" id="TIGR00377">
    <property type="entry name" value="ant_ant_sig"/>
    <property type="match status" value="1"/>
</dbReference>
<gene>
    <name evidence="4" type="ORF">Pfl04_11550</name>
</gene>
<dbReference type="RefSeq" id="WP_168075700.1">
    <property type="nucleotide sequence ID" value="NZ_BAAAQJ010000019.1"/>
</dbReference>
<dbReference type="AlphaFoldDB" id="A0A8J3PJX3"/>
<evidence type="ECO:0000313" key="5">
    <source>
        <dbReference type="Proteomes" id="UP000653674"/>
    </source>
</evidence>
<feature type="domain" description="STAS" evidence="3">
    <location>
        <begin position="12"/>
        <end position="108"/>
    </location>
</feature>
<dbReference type="InterPro" id="IPR058548">
    <property type="entry name" value="MlaB-like_STAS"/>
</dbReference>
<dbReference type="CDD" id="cd07043">
    <property type="entry name" value="STAS_anti-anti-sigma_factors"/>
    <property type="match status" value="1"/>
</dbReference>
<keyword evidence="5" id="KW-1185">Reference proteome</keyword>
<dbReference type="Pfam" id="PF13466">
    <property type="entry name" value="STAS_2"/>
    <property type="match status" value="1"/>
</dbReference>
<proteinExistence type="inferred from homology"/>
<organism evidence="4 5">
    <name type="scientific">Planosporangium flavigriseum</name>
    <dbReference type="NCBI Taxonomy" id="373681"/>
    <lineage>
        <taxon>Bacteria</taxon>
        <taxon>Bacillati</taxon>
        <taxon>Actinomycetota</taxon>
        <taxon>Actinomycetes</taxon>
        <taxon>Micromonosporales</taxon>
        <taxon>Micromonosporaceae</taxon>
        <taxon>Planosporangium</taxon>
    </lineage>
</organism>
<dbReference type="GO" id="GO:0043856">
    <property type="term" value="F:anti-sigma factor antagonist activity"/>
    <property type="evidence" value="ECO:0007669"/>
    <property type="project" value="InterPro"/>
</dbReference>
<dbReference type="PANTHER" id="PTHR33495">
    <property type="entry name" value="ANTI-SIGMA FACTOR ANTAGONIST TM_1081-RELATED-RELATED"/>
    <property type="match status" value="1"/>
</dbReference>
<dbReference type="Gene3D" id="3.30.750.24">
    <property type="entry name" value="STAS domain"/>
    <property type="match status" value="1"/>
</dbReference>
<name>A0A8J3PJX3_9ACTN</name>
<comment type="caution">
    <text evidence="4">The sequence shown here is derived from an EMBL/GenBank/DDBJ whole genome shotgun (WGS) entry which is preliminary data.</text>
</comment>
<evidence type="ECO:0000256" key="1">
    <source>
        <dbReference type="ARBA" id="ARBA00009013"/>
    </source>
</evidence>
<dbReference type="PANTHER" id="PTHR33495:SF2">
    <property type="entry name" value="ANTI-SIGMA FACTOR ANTAGONIST TM_1081-RELATED"/>
    <property type="match status" value="1"/>
</dbReference>
<evidence type="ECO:0000313" key="4">
    <source>
        <dbReference type="EMBL" id="GIG72751.1"/>
    </source>
</evidence>
<dbReference type="InterPro" id="IPR003658">
    <property type="entry name" value="Anti-sigma_ant"/>
</dbReference>
<accession>A0A8J3PJX3</accession>
<evidence type="ECO:0000256" key="2">
    <source>
        <dbReference type="RuleBase" id="RU003749"/>
    </source>
</evidence>
<protein>
    <recommendedName>
        <fullName evidence="2">Anti-sigma factor antagonist</fullName>
    </recommendedName>
</protein>
<dbReference type="InterPro" id="IPR002645">
    <property type="entry name" value="STAS_dom"/>
</dbReference>
<dbReference type="SUPFAM" id="SSF52091">
    <property type="entry name" value="SpoIIaa-like"/>
    <property type="match status" value="1"/>
</dbReference>
<comment type="similarity">
    <text evidence="1 2">Belongs to the anti-sigma-factor antagonist family.</text>
</comment>
<dbReference type="EMBL" id="BONU01000005">
    <property type="protein sequence ID" value="GIG72751.1"/>
    <property type="molecule type" value="Genomic_DNA"/>
</dbReference>
<evidence type="ECO:0000259" key="3">
    <source>
        <dbReference type="PROSITE" id="PS50801"/>
    </source>
</evidence>